<accession>A0A0D0DU89</accession>
<dbReference type="InParanoid" id="A0A0D0DU89"/>
<reference evidence="2" key="2">
    <citation type="submission" date="2015-01" db="EMBL/GenBank/DDBJ databases">
        <title>Evolutionary Origins and Diversification of the Mycorrhizal Mutualists.</title>
        <authorList>
            <consortium name="DOE Joint Genome Institute"/>
            <consortium name="Mycorrhizal Genomics Consortium"/>
            <person name="Kohler A."/>
            <person name="Kuo A."/>
            <person name="Nagy L.G."/>
            <person name="Floudas D."/>
            <person name="Copeland A."/>
            <person name="Barry K.W."/>
            <person name="Cichocki N."/>
            <person name="Veneault-Fourrey C."/>
            <person name="LaButti K."/>
            <person name="Lindquist E.A."/>
            <person name="Lipzen A."/>
            <person name="Lundell T."/>
            <person name="Morin E."/>
            <person name="Murat C."/>
            <person name="Riley R."/>
            <person name="Ohm R."/>
            <person name="Sun H."/>
            <person name="Tunlid A."/>
            <person name="Henrissat B."/>
            <person name="Grigoriev I.V."/>
            <person name="Hibbett D.S."/>
            <person name="Martin F."/>
        </authorList>
    </citation>
    <scope>NUCLEOTIDE SEQUENCE [LARGE SCALE GENOMIC DNA]</scope>
    <source>
        <strain evidence="2">Ve08.2h10</strain>
    </source>
</reference>
<name>A0A0D0DU89_9AGAM</name>
<evidence type="ECO:0000313" key="2">
    <source>
        <dbReference type="Proteomes" id="UP000054538"/>
    </source>
</evidence>
<proteinExistence type="predicted"/>
<keyword evidence="2" id="KW-1185">Reference proteome</keyword>
<sequence>MGVYFMIFHGHHSNSMDKGIDVGISETAPKLQTSKVKQHKSGHKVYDRLGEAFMEYLWDEFDDEDDKFSKHKGEKAKNSIDTLVFPPYRY</sequence>
<protein>
    <submittedName>
        <fullName evidence="1">Uncharacterized protein</fullName>
    </submittedName>
</protein>
<gene>
    <name evidence="1" type="ORF">PAXRUDRAFT_13220</name>
</gene>
<dbReference type="HOGENOM" id="CLU_2171846_0_0_1"/>
<evidence type="ECO:0000313" key="1">
    <source>
        <dbReference type="EMBL" id="KIK92466.1"/>
    </source>
</evidence>
<dbReference type="Proteomes" id="UP000054538">
    <property type="component" value="Unassembled WGS sequence"/>
</dbReference>
<reference evidence="1 2" key="1">
    <citation type="submission" date="2014-04" db="EMBL/GenBank/DDBJ databases">
        <authorList>
            <consortium name="DOE Joint Genome Institute"/>
            <person name="Kuo A."/>
            <person name="Kohler A."/>
            <person name="Jargeat P."/>
            <person name="Nagy L.G."/>
            <person name="Floudas D."/>
            <person name="Copeland A."/>
            <person name="Barry K.W."/>
            <person name="Cichocki N."/>
            <person name="Veneault-Fourrey C."/>
            <person name="LaButti K."/>
            <person name="Lindquist E.A."/>
            <person name="Lipzen A."/>
            <person name="Lundell T."/>
            <person name="Morin E."/>
            <person name="Murat C."/>
            <person name="Sun H."/>
            <person name="Tunlid A."/>
            <person name="Henrissat B."/>
            <person name="Grigoriev I.V."/>
            <person name="Hibbett D.S."/>
            <person name="Martin F."/>
            <person name="Nordberg H.P."/>
            <person name="Cantor M.N."/>
            <person name="Hua S.X."/>
        </authorList>
    </citation>
    <scope>NUCLEOTIDE SEQUENCE [LARGE SCALE GENOMIC DNA]</scope>
    <source>
        <strain evidence="1 2">Ve08.2h10</strain>
    </source>
</reference>
<dbReference type="AlphaFoldDB" id="A0A0D0DU89"/>
<dbReference type="EMBL" id="KN825277">
    <property type="protein sequence ID" value="KIK92466.1"/>
    <property type="molecule type" value="Genomic_DNA"/>
</dbReference>
<organism evidence="1 2">
    <name type="scientific">Paxillus rubicundulus Ve08.2h10</name>
    <dbReference type="NCBI Taxonomy" id="930991"/>
    <lineage>
        <taxon>Eukaryota</taxon>
        <taxon>Fungi</taxon>
        <taxon>Dikarya</taxon>
        <taxon>Basidiomycota</taxon>
        <taxon>Agaricomycotina</taxon>
        <taxon>Agaricomycetes</taxon>
        <taxon>Agaricomycetidae</taxon>
        <taxon>Boletales</taxon>
        <taxon>Paxilineae</taxon>
        <taxon>Paxillaceae</taxon>
        <taxon>Paxillus</taxon>
    </lineage>
</organism>